<proteinExistence type="predicted"/>
<evidence type="ECO:0000256" key="3">
    <source>
        <dbReference type="ARBA" id="ARBA00023163"/>
    </source>
</evidence>
<keyword evidence="8" id="KW-1185">Reference proteome</keyword>
<accession>A0AAW1TJ52</accession>
<keyword evidence="4" id="KW-0539">Nucleus</keyword>
<keyword evidence="3" id="KW-0804">Transcription</keyword>
<dbReference type="AlphaFoldDB" id="A0AAW1TJ52"/>
<dbReference type="PANTHER" id="PTHR32002:SF41">
    <property type="entry name" value="PROTEIN NLP8"/>
    <property type="match status" value="1"/>
</dbReference>
<dbReference type="EMBL" id="JALJOV010000024">
    <property type="protein sequence ID" value="KAK9868521.1"/>
    <property type="molecule type" value="Genomic_DNA"/>
</dbReference>
<name>A0AAW1TJ52_9CHLO</name>
<feature type="domain" description="RWP-RK" evidence="6">
    <location>
        <begin position="302"/>
        <end position="386"/>
    </location>
</feature>
<organism evidence="7 8">
    <name type="scientific">Apatococcus fuscideae</name>
    <dbReference type="NCBI Taxonomy" id="2026836"/>
    <lineage>
        <taxon>Eukaryota</taxon>
        <taxon>Viridiplantae</taxon>
        <taxon>Chlorophyta</taxon>
        <taxon>core chlorophytes</taxon>
        <taxon>Trebouxiophyceae</taxon>
        <taxon>Chlorellales</taxon>
        <taxon>Chlorellaceae</taxon>
        <taxon>Apatococcus</taxon>
    </lineage>
</organism>
<evidence type="ECO:0000313" key="7">
    <source>
        <dbReference type="EMBL" id="KAK9868521.1"/>
    </source>
</evidence>
<feature type="compositionally biased region" description="Polar residues" evidence="5">
    <location>
        <begin position="605"/>
        <end position="618"/>
    </location>
</feature>
<dbReference type="PROSITE" id="PS51519">
    <property type="entry name" value="RWP_RK"/>
    <property type="match status" value="1"/>
</dbReference>
<dbReference type="Proteomes" id="UP001485043">
    <property type="component" value="Unassembled WGS sequence"/>
</dbReference>
<evidence type="ECO:0000259" key="6">
    <source>
        <dbReference type="PROSITE" id="PS51519"/>
    </source>
</evidence>
<dbReference type="GO" id="GO:0003700">
    <property type="term" value="F:DNA-binding transcription factor activity"/>
    <property type="evidence" value="ECO:0007669"/>
    <property type="project" value="InterPro"/>
</dbReference>
<keyword evidence="2" id="KW-0238">DNA-binding</keyword>
<evidence type="ECO:0000256" key="1">
    <source>
        <dbReference type="ARBA" id="ARBA00023015"/>
    </source>
</evidence>
<evidence type="ECO:0000256" key="5">
    <source>
        <dbReference type="SAM" id="MobiDB-lite"/>
    </source>
</evidence>
<reference evidence="7 8" key="1">
    <citation type="journal article" date="2024" name="Nat. Commun.">
        <title>Phylogenomics reveals the evolutionary origins of lichenization in chlorophyte algae.</title>
        <authorList>
            <person name="Puginier C."/>
            <person name="Libourel C."/>
            <person name="Otte J."/>
            <person name="Skaloud P."/>
            <person name="Haon M."/>
            <person name="Grisel S."/>
            <person name="Petersen M."/>
            <person name="Berrin J.G."/>
            <person name="Delaux P.M."/>
            <person name="Dal Grande F."/>
            <person name="Keller J."/>
        </authorList>
    </citation>
    <scope>NUCLEOTIDE SEQUENCE [LARGE SCALE GENOMIC DNA]</scope>
    <source>
        <strain evidence="7 8">SAG 2523</strain>
    </source>
</reference>
<evidence type="ECO:0000256" key="4">
    <source>
        <dbReference type="ARBA" id="ARBA00023242"/>
    </source>
</evidence>
<comment type="caution">
    <text evidence="7">The sequence shown here is derived from an EMBL/GenBank/DDBJ whole genome shotgun (WGS) entry which is preliminary data.</text>
</comment>
<dbReference type="Pfam" id="PF02042">
    <property type="entry name" value="RWP-RK"/>
    <property type="match status" value="1"/>
</dbReference>
<keyword evidence="1" id="KW-0805">Transcription regulation</keyword>
<feature type="region of interest" description="Disordered" evidence="5">
    <location>
        <begin position="605"/>
        <end position="637"/>
    </location>
</feature>
<dbReference type="GO" id="GO:0003677">
    <property type="term" value="F:DNA binding"/>
    <property type="evidence" value="ECO:0007669"/>
    <property type="project" value="UniProtKB-KW"/>
</dbReference>
<dbReference type="PANTHER" id="PTHR32002">
    <property type="entry name" value="PROTEIN NLP8"/>
    <property type="match status" value="1"/>
</dbReference>
<evidence type="ECO:0000313" key="8">
    <source>
        <dbReference type="Proteomes" id="UP001485043"/>
    </source>
</evidence>
<dbReference type="InterPro" id="IPR003035">
    <property type="entry name" value="RWP-RK_dom"/>
</dbReference>
<sequence>MWSSSLCASLTRNLHSTLHLLVGLPARRRARQLGGAAWLGRDRRLQGRVTRMLIHLRTPEIMEDICSWICLLDKQLRTDLLDTFVQTQSPTSGSLCQVWLPETTSHGSVVLKSKGLPFCVAGIGDFLALFRCISCRYCFGTDVQKPELLGAPGRVFTTLTPEMSQNVQQYSKSVYLRASEAQQCKVQSTLVVPLFDGNDHHQPCGVLEVVQAVQDMSFDNVMQTLASVLQLYGLSTSDQSISSGEMQERSEEVKTLAAGSSIAQQEADSNPEVAPMPAGHIPAAAVADQDMEDSTMLDDDGSDIGDDEDDMLDDSGKRLQLQDLQVQFGVGLREAAKRLGICPTTLKRACRRHGIQRWPRRQLVKLSKAIDQIQATGSAGRQLPMPGPETMDLGQSDGQVGSLVPAPDMRWTTLARLVPAISMHQQGTVEDKPPMFSLSPEKMSNEVLKHEASGSQNDSNHQGVMMDRSQSVSNLASRSGTSPGLPTSAIPIINAPGQQLAGQQDSPSGLGVLQSAVAGVPTSHQGLQPLTEPFLVSAPNTQMYAGGVVDQVPSAQSLPVLAATPMPSQAFSWPGVSHLQQSSMIPVTQSSHGISTSLPSSATLPQIEFGQSGSNAQPQHDPAWTIPSAPPGKALASQPLGLPPAFVSGGLAGVNDDLGGLSFDIEEDVGLFDPEVLEMMLAQSS</sequence>
<protein>
    <recommendedName>
        <fullName evidence="6">RWP-RK domain-containing protein</fullName>
    </recommendedName>
</protein>
<feature type="compositionally biased region" description="Polar residues" evidence="5">
    <location>
        <begin position="453"/>
        <end position="485"/>
    </location>
</feature>
<feature type="region of interest" description="Disordered" evidence="5">
    <location>
        <begin position="376"/>
        <end position="400"/>
    </location>
</feature>
<gene>
    <name evidence="7" type="ORF">WJX84_003456</name>
</gene>
<feature type="region of interest" description="Disordered" evidence="5">
    <location>
        <begin position="447"/>
        <end position="492"/>
    </location>
</feature>
<evidence type="ECO:0000256" key="2">
    <source>
        <dbReference type="ARBA" id="ARBA00023125"/>
    </source>
</evidence>
<dbReference type="InterPro" id="IPR045012">
    <property type="entry name" value="NLP"/>
</dbReference>